<evidence type="ECO:0000256" key="1">
    <source>
        <dbReference type="SAM" id="Phobius"/>
    </source>
</evidence>
<feature type="transmembrane region" description="Helical" evidence="1">
    <location>
        <begin position="386"/>
        <end position="408"/>
    </location>
</feature>
<protein>
    <submittedName>
        <fullName evidence="2">Uncharacterized protein</fullName>
    </submittedName>
</protein>
<dbReference type="EMBL" id="JBHULD010000004">
    <property type="protein sequence ID" value="MFD2553591.1"/>
    <property type="molecule type" value="Genomic_DNA"/>
</dbReference>
<feature type="transmembrane region" description="Helical" evidence="1">
    <location>
        <begin position="12"/>
        <end position="34"/>
    </location>
</feature>
<feature type="transmembrane region" description="Helical" evidence="1">
    <location>
        <begin position="319"/>
        <end position="340"/>
    </location>
</feature>
<keyword evidence="1" id="KW-0472">Membrane</keyword>
<sequence length="413" mass="47219">MDRFFSSVTIRHWSILGIFNLVLVAVFGLLMRSAVIFPQTWFNQKYIMHAHSHFAFSGWISHMLMVLMAMLVLNKKPSDCLSRKCQLLIVANMLASYGMLFCFSWQGYGRYSIIFSTLTILLSYVFVGMMWQSIAKGSLSSLTRKWFRTALVFLVLSSVGTFYLAYLQATHNVDGNKQLSAVYFFLHFQYNGWFLFTCMGFWNHWLASRQVEVAGGDVLYRVFAWTCAPAYLLSVLWMELPAGLYVILVLAVLAQNLSWFYWLKGLLWQISWGKDKVSLWLGRVLLCILSAVSLKLLLQVVALIPALHDLTYSFRPIVVGYLHLVLLGVITLFILAFLFLNDVVRETQWTKWAIVLFIVGIVGNELLLLVQGLSGMQGIYIPHLPMGLILAALLLFLSLVLLWISVMWGQQKE</sequence>
<comment type="caution">
    <text evidence="2">The sequence shown here is derived from an EMBL/GenBank/DDBJ whole genome shotgun (WGS) entry which is preliminary data.</text>
</comment>
<feature type="transmembrane region" description="Helical" evidence="1">
    <location>
        <begin position="113"/>
        <end position="134"/>
    </location>
</feature>
<dbReference type="RefSeq" id="WP_210355061.1">
    <property type="nucleotide sequence ID" value="NZ_JAEQMU010000004.1"/>
</dbReference>
<gene>
    <name evidence="2" type="ORF">ACFSQW_04260</name>
</gene>
<keyword evidence="1" id="KW-0812">Transmembrane</keyword>
<dbReference type="Proteomes" id="UP001597440">
    <property type="component" value="Unassembled WGS sequence"/>
</dbReference>
<feature type="transmembrane region" description="Helical" evidence="1">
    <location>
        <begin position="181"/>
        <end position="206"/>
    </location>
</feature>
<feature type="transmembrane region" description="Helical" evidence="1">
    <location>
        <begin position="146"/>
        <end position="169"/>
    </location>
</feature>
<reference evidence="3" key="1">
    <citation type="journal article" date="2019" name="Int. J. Syst. Evol. Microbiol.">
        <title>The Global Catalogue of Microorganisms (GCM) 10K type strain sequencing project: providing services to taxonomists for standard genome sequencing and annotation.</title>
        <authorList>
            <consortium name="The Broad Institute Genomics Platform"/>
            <consortium name="The Broad Institute Genome Sequencing Center for Infectious Disease"/>
            <person name="Wu L."/>
            <person name="Ma J."/>
        </authorList>
    </citation>
    <scope>NUCLEOTIDE SEQUENCE [LARGE SCALE GENOMIC DNA]</scope>
    <source>
        <strain evidence="3">KCTC 52298</strain>
    </source>
</reference>
<name>A0ABW5KY78_9SPHI</name>
<organism evidence="2 3">
    <name type="scientific">Sphingobacterium tabacisoli</name>
    <dbReference type="NCBI Taxonomy" id="2044855"/>
    <lineage>
        <taxon>Bacteria</taxon>
        <taxon>Pseudomonadati</taxon>
        <taxon>Bacteroidota</taxon>
        <taxon>Sphingobacteriia</taxon>
        <taxon>Sphingobacteriales</taxon>
        <taxon>Sphingobacteriaceae</taxon>
        <taxon>Sphingobacterium</taxon>
    </lineage>
</organism>
<keyword evidence="3" id="KW-1185">Reference proteome</keyword>
<feature type="transmembrane region" description="Helical" evidence="1">
    <location>
        <begin position="218"/>
        <end position="238"/>
    </location>
</feature>
<feature type="transmembrane region" description="Helical" evidence="1">
    <location>
        <begin position="352"/>
        <end position="374"/>
    </location>
</feature>
<feature type="transmembrane region" description="Helical" evidence="1">
    <location>
        <begin position="284"/>
        <end position="307"/>
    </location>
</feature>
<keyword evidence="1" id="KW-1133">Transmembrane helix</keyword>
<evidence type="ECO:0000313" key="3">
    <source>
        <dbReference type="Proteomes" id="UP001597440"/>
    </source>
</evidence>
<feature type="transmembrane region" description="Helical" evidence="1">
    <location>
        <begin position="54"/>
        <end position="73"/>
    </location>
</feature>
<evidence type="ECO:0000313" key="2">
    <source>
        <dbReference type="EMBL" id="MFD2553591.1"/>
    </source>
</evidence>
<feature type="transmembrane region" description="Helical" evidence="1">
    <location>
        <begin position="244"/>
        <end position="263"/>
    </location>
</feature>
<feature type="transmembrane region" description="Helical" evidence="1">
    <location>
        <begin position="85"/>
        <end position="107"/>
    </location>
</feature>
<proteinExistence type="predicted"/>
<accession>A0ABW5KY78</accession>